<dbReference type="Gene3D" id="2.60.20.10">
    <property type="entry name" value="Crystallins"/>
    <property type="match status" value="1"/>
</dbReference>
<accession>A0A0F5LEW4</accession>
<sequence length="194" mass="21178">MDSVMKSFLRAVLSVGFGLSLLIPAFAFSDVGSHGWALQDLTLRTGPGAAYEVSGEVAENSAIRVLRCQVNWCLVDNGPDRGWTSRERVGFGKTPEGPLFSIQPDYPAGGPGSVCFYEGRNFTGASLCAKSGQVFTDLKLYGYDNRFLSVEINGNVSAAACRDRGFQSYCERIIESQPVLHQYLARNLSSIRVY</sequence>
<proteinExistence type="predicted"/>
<evidence type="ECO:0000259" key="1">
    <source>
        <dbReference type="Pfam" id="PF08239"/>
    </source>
</evidence>
<dbReference type="Pfam" id="PF03995">
    <property type="entry name" value="Inhibitor_I36"/>
    <property type="match status" value="1"/>
</dbReference>
<dbReference type="Proteomes" id="UP000033514">
    <property type="component" value="Unassembled WGS sequence"/>
</dbReference>
<dbReference type="Pfam" id="PF08239">
    <property type="entry name" value="SH3_3"/>
    <property type="match status" value="1"/>
</dbReference>
<protein>
    <recommendedName>
        <fullName evidence="1">SH3b domain-containing protein</fullName>
    </recommendedName>
</protein>
<dbReference type="InterPro" id="IPR011024">
    <property type="entry name" value="G_crystallin-like"/>
</dbReference>
<feature type="domain" description="SH3b" evidence="1">
    <location>
        <begin position="41"/>
        <end position="86"/>
    </location>
</feature>
<evidence type="ECO:0000313" key="3">
    <source>
        <dbReference type="Proteomes" id="UP000033514"/>
    </source>
</evidence>
<name>A0A0F5LEW4_9HYPH</name>
<organism evidence="2 3">
    <name type="scientific">Devosia soli</name>
    <dbReference type="NCBI Taxonomy" id="361041"/>
    <lineage>
        <taxon>Bacteria</taxon>
        <taxon>Pseudomonadati</taxon>
        <taxon>Pseudomonadota</taxon>
        <taxon>Alphaproteobacteria</taxon>
        <taxon>Hyphomicrobiales</taxon>
        <taxon>Devosiaceae</taxon>
        <taxon>Devosia</taxon>
    </lineage>
</organism>
<dbReference type="PATRIC" id="fig|361041.3.peg.653"/>
<dbReference type="SUPFAM" id="SSF49695">
    <property type="entry name" value="gamma-Crystallin-like"/>
    <property type="match status" value="1"/>
</dbReference>
<gene>
    <name evidence="2" type="ORF">VW35_06645</name>
</gene>
<dbReference type="EMBL" id="LAJG01000014">
    <property type="protein sequence ID" value="KKB80112.1"/>
    <property type="molecule type" value="Genomic_DNA"/>
</dbReference>
<keyword evidence="3" id="KW-1185">Reference proteome</keyword>
<dbReference type="Gene3D" id="2.30.30.40">
    <property type="entry name" value="SH3 Domains"/>
    <property type="match status" value="1"/>
</dbReference>
<reference evidence="2 3" key="1">
    <citation type="submission" date="2015-03" db="EMBL/GenBank/DDBJ databases">
        <authorList>
            <person name="Hassan Y.I."/>
            <person name="Lepp D."/>
            <person name="Zhou T."/>
        </authorList>
    </citation>
    <scope>NUCLEOTIDE SEQUENCE [LARGE SCALE GENOMIC DNA]</scope>
    <source>
        <strain evidence="2 3">GH2-10</strain>
    </source>
</reference>
<dbReference type="AlphaFoldDB" id="A0A0F5LEW4"/>
<dbReference type="InterPro" id="IPR003646">
    <property type="entry name" value="SH3-like_bac-type"/>
</dbReference>
<evidence type="ECO:0000313" key="2">
    <source>
        <dbReference type="EMBL" id="KKB80112.1"/>
    </source>
</evidence>
<comment type="caution">
    <text evidence="2">The sequence shown here is derived from an EMBL/GenBank/DDBJ whole genome shotgun (WGS) entry which is preliminary data.</text>
</comment>